<evidence type="ECO:0000313" key="1">
    <source>
        <dbReference type="EMBL" id="MDP9824214.1"/>
    </source>
</evidence>
<name>A0ABT9NUV3_9ACTN</name>
<dbReference type="RefSeq" id="WP_181641843.1">
    <property type="nucleotide sequence ID" value="NZ_CCXJ01000237.1"/>
</dbReference>
<reference evidence="1 2" key="1">
    <citation type="submission" date="2023-07" db="EMBL/GenBank/DDBJ databases">
        <title>Sequencing the genomes of 1000 actinobacteria strains.</title>
        <authorList>
            <person name="Klenk H.-P."/>
        </authorList>
    </citation>
    <scope>NUCLEOTIDE SEQUENCE [LARGE SCALE GENOMIC DNA]</scope>
    <source>
        <strain evidence="1 2">GD13</strain>
    </source>
</reference>
<dbReference type="Proteomes" id="UP001240447">
    <property type="component" value="Unassembled WGS sequence"/>
</dbReference>
<proteinExistence type="predicted"/>
<evidence type="ECO:0000313" key="2">
    <source>
        <dbReference type="Proteomes" id="UP001240447"/>
    </source>
</evidence>
<keyword evidence="2" id="KW-1185">Reference proteome</keyword>
<accession>A0ABT9NUV3</accession>
<organism evidence="1 2">
    <name type="scientific">Nocardioides massiliensis</name>
    <dbReference type="NCBI Taxonomy" id="1325935"/>
    <lineage>
        <taxon>Bacteria</taxon>
        <taxon>Bacillati</taxon>
        <taxon>Actinomycetota</taxon>
        <taxon>Actinomycetes</taxon>
        <taxon>Propionibacteriales</taxon>
        <taxon>Nocardioidaceae</taxon>
        <taxon>Nocardioides</taxon>
    </lineage>
</organism>
<protein>
    <submittedName>
        <fullName evidence="1">Uncharacterized protein</fullName>
    </submittedName>
</protein>
<dbReference type="EMBL" id="JAUSQM010000001">
    <property type="protein sequence ID" value="MDP9824214.1"/>
    <property type="molecule type" value="Genomic_DNA"/>
</dbReference>
<sequence>MIDRFTGHIAGLGTTSGTRLVVGAWHSSPWGAFADVMVEQPDGHRLLLAPDKQVADYVASTYTFDEVRVGPVAVHAGDRWVVDAPGLALTFAVGRRRPVTVALRVIPPPVRHSELFARLCDPVARRLMPGVRTHGSAGNGRTEWYAAREVRAITACTATWQGGDLGALAPVRPAVRFGFGSAPAAPSWTEITSHVRTSSPLA</sequence>
<comment type="caution">
    <text evidence="1">The sequence shown here is derived from an EMBL/GenBank/DDBJ whole genome shotgun (WGS) entry which is preliminary data.</text>
</comment>
<gene>
    <name evidence="1" type="ORF">J2S59_004023</name>
</gene>